<dbReference type="Pfam" id="PF01553">
    <property type="entry name" value="Acyltransferase"/>
    <property type="match status" value="1"/>
</dbReference>
<gene>
    <name evidence="3" type="ORF">BCF55_0559</name>
</gene>
<dbReference type="OrthoDB" id="9778383at2"/>
<dbReference type="InterPro" id="IPR036736">
    <property type="entry name" value="ACP-like_sf"/>
</dbReference>
<organism evidence="3 4">
    <name type="scientific">Hydrogenivirga caldilitoris</name>
    <dbReference type="NCBI Taxonomy" id="246264"/>
    <lineage>
        <taxon>Bacteria</taxon>
        <taxon>Pseudomonadati</taxon>
        <taxon>Aquificota</taxon>
        <taxon>Aquificia</taxon>
        <taxon>Aquificales</taxon>
        <taxon>Aquificaceae</taxon>
        <taxon>Hydrogenivirga</taxon>
    </lineage>
</organism>
<feature type="domain" description="Carrier" evidence="2">
    <location>
        <begin position="518"/>
        <end position="594"/>
    </location>
</feature>
<dbReference type="Pfam" id="PF00501">
    <property type="entry name" value="AMP-binding"/>
    <property type="match status" value="1"/>
</dbReference>
<dbReference type="InterPro" id="IPR009081">
    <property type="entry name" value="PP-bd_ACP"/>
</dbReference>
<comment type="caution">
    <text evidence="3">The sequence shown here is derived from an EMBL/GenBank/DDBJ whole genome shotgun (WGS) entry which is preliminary data.</text>
</comment>
<dbReference type="PROSITE" id="PS50075">
    <property type="entry name" value="CARRIER"/>
    <property type="match status" value="1"/>
</dbReference>
<dbReference type="CDD" id="cd07989">
    <property type="entry name" value="LPLAT_AGPAT-like"/>
    <property type="match status" value="1"/>
</dbReference>
<keyword evidence="4" id="KW-1185">Reference proteome</keyword>
<dbReference type="SMART" id="SM00563">
    <property type="entry name" value="PlsC"/>
    <property type="match status" value="1"/>
</dbReference>
<name>A0A497XPT7_9AQUI</name>
<dbReference type="SUPFAM" id="SSF56801">
    <property type="entry name" value="Acetyl-CoA synthetase-like"/>
    <property type="match status" value="1"/>
</dbReference>
<evidence type="ECO:0000259" key="2">
    <source>
        <dbReference type="PROSITE" id="PS50075"/>
    </source>
</evidence>
<dbReference type="Proteomes" id="UP000267841">
    <property type="component" value="Unassembled WGS sequence"/>
</dbReference>
<dbReference type="EMBL" id="RCCJ01000001">
    <property type="protein sequence ID" value="RLJ70291.1"/>
    <property type="molecule type" value="Genomic_DNA"/>
</dbReference>
<dbReference type="Gene3D" id="3.40.50.12780">
    <property type="entry name" value="N-terminal domain of ligase-like"/>
    <property type="match status" value="1"/>
</dbReference>
<reference evidence="3 4" key="1">
    <citation type="submission" date="2018-10" db="EMBL/GenBank/DDBJ databases">
        <title>Genomic Encyclopedia of Archaeal and Bacterial Type Strains, Phase II (KMG-II): from individual species to whole genera.</title>
        <authorList>
            <person name="Goeker M."/>
        </authorList>
    </citation>
    <scope>NUCLEOTIDE SEQUENCE [LARGE SCALE GENOMIC DNA]</scope>
    <source>
        <strain evidence="3 4">DSM 16510</strain>
    </source>
</reference>
<dbReference type="InterPro" id="IPR042099">
    <property type="entry name" value="ANL_N_sf"/>
</dbReference>
<dbReference type="Gene3D" id="3.30.300.30">
    <property type="match status" value="1"/>
</dbReference>
<dbReference type="InterPro" id="IPR020845">
    <property type="entry name" value="AMP-binding_CS"/>
</dbReference>
<dbReference type="Gene3D" id="1.10.1200.10">
    <property type="entry name" value="ACP-like"/>
    <property type="match status" value="1"/>
</dbReference>
<dbReference type="InterPro" id="IPR000873">
    <property type="entry name" value="AMP-dep_synth/lig_dom"/>
</dbReference>
<dbReference type="PANTHER" id="PTHR43272:SF52">
    <property type="entry name" value="AMP-DEPENDENT SYNTHETASE_LIGASE DOMAIN-CONTAINING PROTEIN"/>
    <property type="match status" value="1"/>
</dbReference>
<dbReference type="SUPFAM" id="SSF69593">
    <property type="entry name" value="Glycerol-3-phosphate (1)-acyltransferase"/>
    <property type="match status" value="1"/>
</dbReference>
<dbReference type="AlphaFoldDB" id="A0A497XPT7"/>
<evidence type="ECO:0000313" key="3">
    <source>
        <dbReference type="EMBL" id="RLJ70291.1"/>
    </source>
</evidence>
<dbReference type="GO" id="GO:0004467">
    <property type="term" value="F:long-chain fatty acid-CoA ligase activity"/>
    <property type="evidence" value="ECO:0007669"/>
    <property type="project" value="UniProtKB-EC"/>
</dbReference>
<evidence type="ECO:0000313" key="4">
    <source>
        <dbReference type="Proteomes" id="UP000267841"/>
    </source>
</evidence>
<proteinExistence type="predicted"/>
<dbReference type="PROSITE" id="PS00455">
    <property type="entry name" value="AMP_BINDING"/>
    <property type="match status" value="1"/>
</dbReference>
<dbReference type="SUPFAM" id="SSF47336">
    <property type="entry name" value="ACP-like"/>
    <property type="match status" value="1"/>
</dbReference>
<dbReference type="GO" id="GO:0016020">
    <property type="term" value="C:membrane"/>
    <property type="evidence" value="ECO:0007669"/>
    <property type="project" value="TreeGrafter"/>
</dbReference>
<dbReference type="PANTHER" id="PTHR43272">
    <property type="entry name" value="LONG-CHAIN-FATTY-ACID--COA LIGASE"/>
    <property type="match status" value="1"/>
</dbReference>
<accession>A0A497XPT7</accession>
<evidence type="ECO:0000256" key="1">
    <source>
        <dbReference type="ARBA" id="ARBA00024484"/>
    </source>
</evidence>
<dbReference type="Pfam" id="PF23562">
    <property type="entry name" value="AMP-binding_C_3"/>
    <property type="match status" value="1"/>
</dbReference>
<comment type="catalytic activity">
    <reaction evidence="1">
        <text>a long-chain fatty acid + ATP + CoA = a long-chain fatty acyl-CoA + AMP + diphosphate</text>
        <dbReference type="Rhea" id="RHEA:15421"/>
        <dbReference type="ChEBI" id="CHEBI:30616"/>
        <dbReference type="ChEBI" id="CHEBI:33019"/>
        <dbReference type="ChEBI" id="CHEBI:57287"/>
        <dbReference type="ChEBI" id="CHEBI:57560"/>
        <dbReference type="ChEBI" id="CHEBI:83139"/>
        <dbReference type="ChEBI" id="CHEBI:456215"/>
        <dbReference type="EC" id="6.2.1.3"/>
    </reaction>
    <physiologicalReaction direction="left-to-right" evidence="1">
        <dbReference type="Rhea" id="RHEA:15422"/>
    </physiologicalReaction>
</comment>
<protein>
    <submittedName>
        <fullName evidence="3">Long-chain acyl-CoA synthetase</fullName>
    </submittedName>
</protein>
<dbReference type="GO" id="GO:0016746">
    <property type="term" value="F:acyltransferase activity"/>
    <property type="evidence" value="ECO:0007669"/>
    <property type="project" value="InterPro"/>
</dbReference>
<dbReference type="Pfam" id="PF00550">
    <property type="entry name" value="PP-binding"/>
    <property type="match status" value="1"/>
</dbReference>
<dbReference type="InterPro" id="IPR002123">
    <property type="entry name" value="Plipid/glycerol_acylTrfase"/>
</dbReference>
<dbReference type="InterPro" id="IPR045851">
    <property type="entry name" value="AMP-bd_C_sf"/>
</dbReference>
<sequence>MVRDHGKTALIYGGKEISYAELIEHIGSFANLIDSLPDERVLIISENRPEWVYSLYAIWRRGSIAVPVDFMSTPEEVSYIITDAKPKIALCSNQTKEVLEDAIALAQAKLTVINYDEVALPKPYERFFHRDIEDIALLLYTSGTTGAPKGVMLTFRNLFSNIEGVAETGIATKEDSTLAILPFHHSYPLMVTLLVPLHIGATVVFLDKLTPEDILEKLQRYGITILVGVPRLYVLFHKRIKEKLEENLFVKLLFKAMERVKLQPVRRRVFSKVHQVFGGKVKYMVSGGAKLDLQVAEDFTTLGFTVIEGYGLTETSPIVTFNPPDRLKLGSVGLPIKGVQIRLAEDGEVLVKGPNVMKGYWNKPRETEEVIKNGWLYTGDLGEMDEEGYLYIKGRKKELIVLGTGKNIQPEELENLILRSSDLIKEVGILDREGKLHALIYPDLEKVKAKGIVNLEETIKWEVIDPINRQLPDWKRIVGFRLSPTELPKTRLGKLRRFMLPELYEKALEKPKTQEDMSVFTSPEGELIKRYLEKETGKTVLPSHHIELDLGLDSLGKVELLSFLERSFGVSISEEELSKHSTVKELINLVKDRKEHVEIREVSWKEILQETPGYELKDYPFIFRLGRAILNLFFKLYNRIEVEGLENLPKPPFILAPNHASYLDAFVLASVLPGGVAENTYFLGEEVYFRNPVARLFGNLAHVITVNINRDLKNSLRKVAYALKEGKVVVIFPEGARTRTGELMEFKKGVAILSRELNIPIVPVGLQGTYDAWSIYDKLPKPKKIKVRVGKPLYPDEKSYEELTEELREEVGKLLRE</sequence>